<proteinExistence type="predicted"/>
<evidence type="ECO:0000313" key="1">
    <source>
        <dbReference type="EMBL" id="PKC76247.1"/>
    </source>
</evidence>
<reference evidence="1 2" key="2">
    <citation type="submission" date="2017-10" db="EMBL/GenBank/DDBJ databases">
        <title>Genome analyses suggest a sexual origin of heterokaryosis in a supposedly ancient asexual fungus.</title>
        <authorList>
            <person name="Corradi N."/>
            <person name="Sedzielewska K."/>
            <person name="Noel J."/>
            <person name="Charron P."/>
            <person name="Farinelli L."/>
            <person name="Marton T."/>
            <person name="Kruger M."/>
            <person name="Pelin A."/>
            <person name="Brachmann A."/>
            <person name="Corradi N."/>
        </authorList>
    </citation>
    <scope>NUCLEOTIDE SEQUENCE [LARGE SCALE GENOMIC DNA]</scope>
    <source>
        <strain evidence="1 2">A1</strain>
    </source>
</reference>
<name>A0A2I1DT41_9GLOM</name>
<dbReference type="VEuPathDB" id="FungiDB:RhiirA1_435699"/>
<dbReference type="Gene3D" id="3.80.10.10">
    <property type="entry name" value="Ribonuclease Inhibitor"/>
    <property type="match status" value="1"/>
</dbReference>
<dbReference type="InterPro" id="IPR032675">
    <property type="entry name" value="LRR_dom_sf"/>
</dbReference>
<evidence type="ECO:0000313" key="2">
    <source>
        <dbReference type="Proteomes" id="UP000232688"/>
    </source>
</evidence>
<reference evidence="1 2" key="1">
    <citation type="submission" date="2017-10" db="EMBL/GenBank/DDBJ databases">
        <title>Extensive intraspecific genome diversity in a model arbuscular mycorrhizal fungus.</title>
        <authorList>
            <person name="Chen E.C.H."/>
            <person name="Morin E."/>
            <person name="Baudet D."/>
            <person name="Noel J."/>
            <person name="Ndikumana S."/>
            <person name="Charron P."/>
            <person name="St-Onge C."/>
            <person name="Giorgi J."/>
            <person name="Grigoriev I.V."/>
            <person name="Roux C."/>
            <person name="Martin F.M."/>
            <person name="Corradi N."/>
        </authorList>
    </citation>
    <scope>NUCLEOTIDE SEQUENCE [LARGE SCALE GENOMIC DNA]</scope>
    <source>
        <strain evidence="1 2">A1</strain>
    </source>
</reference>
<accession>A0A2I1DT41</accession>
<dbReference type="Proteomes" id="UP000232688">
    <property type="component" value="Unassembled WGS sequence"/>
</dbReference>
<sequence length="121" mass="14376">MTYKVRQKEVSQVGDLLGRRKSKFQKNSLVHVEFTSTNFNNVSLKNLKGLYNLKYLRFENCEELGFLKIVLKYIERSNNNLKIFGMLGLDKEFNDEELNLLNQIKDKGVKIVEYYSFYNYL</sequence>
<dbReference type="AlphaFoldDB" id="A0A2I1DT41"/>
<gene>
    <name evidence="1" type="ORF">RhiirA1_435699</name>
</gene>
<organism evidence="1 2">
    <name type="scientific">Rhizophagus irregularis</name>
    <dbReference type="NCBI Taxonomy" id="588596"/>
    <lineage>
        <taxon>Eukaryota</taxon>
        <taxon>Fungi</taxon>
        <taxon>Fungi incertae sedis</taxon>
        <taxon>Mucoromycota</taxon>
        <taxon>Glomeromycotina</taxon>
        <taxon>Glomeromycetes</taxon>
        <taxon>Glomerales</taxon>
        <taxon>Glomeraceae</taxon>
        <taxon>Rhizophagus</taxon>
    </lineage>
</organism>
<dbReference type="OrthoDB" id="10464810at2759"/>
<protein>
    <submittedName>
        <fullName evidence="1">Uncharacterized protein</fullName>
    </submittedName>
</protein>
<comment type="caution">
    <text evidence="1">The sequence shown here is derived from an EMBL/GenBank/DDBJ whole genome shotgun (WGS) entry which is preliminary data.</text>
</comment>
<dbReference type="EMBL" id="LLXH01000005">
    <property type="protein sequence ID" value="PKC76247.1"/>
    <property type="molecule type" value="Genomic_DNA"/>
</dbReference>